<dbReference type="SUPFAM" id="SSF52402">
    <property type="entry name" value="Adenine nucleotide alpha hydrolases-like"/>
    <property type="match status" value="1"/>
</dbReference>
<keyword evidence="4 8" id="KW-0819">tRNA processing</keyword>
<dbReference type="SUPFAM" id="SSF56037">
    <property type="entry name" value="PheT/TilS domain"/>
    <property type="match status" value="1"/>
</dbReference>
<dbReference type="EMBL" id="MPIN01000009">
    <property type="protein sequence ID" value="OJH36897.1"/>
    <property type="molecule type" value="Genomic_DNA"/>
</dbReference>
<comment type="caution">
    <text evidence="10">The sequence shown here is derived from an EMBL/GenBank/DDBJ whole genome shotgun (WGS) entry which is preliminary data.</text>
</comment>
<dbReference type="Gene3D" id="1.20.59.20">
    <property type="match status" value="1"/>
</dbReference>
<dbReference type="GO" id="GO:0005737">
    <property type="term" value="C:cytoplasm"/>
    <property type="evidence" value="ECO:0007669"/>
    <property type="project" value="UniProtKB-SubCell"/>
</dbReference>
<dbReference type="SMART" id="SM00977">
    <property type="entry name" value="TilS_C"/>
    <property type="match status" value="1"/>
</dbReference>
<keyword evidence="2 8" id="KW-0963">Cytoplasm</keyword>
<reference evidence="11" key="1">
    <citation type="submission" date="2016-11" db="EMBL/GenBank/DDBJ databases">
        <authorList>
            <person name="Shukria A."/>
            <person name="Stevens D.C."/>
        </authorList>
    </citation>
    <scope>NUCLEOTIDE SEQUENCE [LARGE SCALE GENOMIC DNA]</scope>
    <source>
        <strain evidence="11">Cbfe23</strain>
    </source>
</reference>
<dbReference type="CDD" id="cd01992">
    <property type="entry name" value="TilS_N"/>
    <property type="match status" value="1"/>
</dbReference>
<evidence type="ECO:0000256" key="6">
    <source>
        <dbReference type="ARBA" id="ARBA00022840"/>
    </source>
</evidence>
<dbReference type="GO" id="GO:0006400">
    <property type="term" value="P:tRNA modification"/>
    <property type="evidence" value="ECO:0007669"/>
    <property type="project" value="UniProtKB-UniRule"/>
</dbReference>
<evidence type="ECO:0000259" key="9">
    <source>
        <dbReference type="SMART" id="SM00977"/>
    </source>
</evidence>
<dbReference type="NCBIfam" id="TIGR02432">
    <property type="entry name" value="lysidine_TilS_N"/>
    <property type="match status" value="1"/>
</dbReference>
<keyword evidence="6 8" id="KW-0067">ATP-binding</keyword>
<dbReference type="InterPro" id="IPR014729">
    <property type="entry name" value="Rossmann-like_a/b/a_fold"/>
</dbReference>
<dbReference type="PANTHER" id="PTHR43033">
    <property type="entry name" value="TRNA(ILE)-LYSIDINE SYNTHASE-RELATED"/>
    <property type="match status" value="1"/>
</dbReference>
<dbReference type="Pfam" id="PF01171">
    <property type="entry name" value="ATP_bind_3"/>
    <property type="match status" value="1"/>
</dbReference>
<dbReference type="AlphaFoldDB" id="A0A1L9B3P9"/>
<dbReference type="NCBIfam" id="TIGR02433">
    <property type="entry name" value="lysidine_TilS_C"/>
    <property type="match status" value="1"/>
</dbReference>
<dbReference type="InterPro" id="IPR011063">
    <property type="entry name" value="TilS/TtcA_N"/>
</dbReference>
<dbReference type="HAMAP" id="MF_01161">
    <property type="entry name" value="tRNA_Ile_lys_synt"/>
    <property type="match status" value="1"/>
</dbReference>
<dbReference type="GO" id="GO:0032267">
    <property type="term" value="F:tRNA(Ile)-lysidine synthase activity"/>
    <property type="evidence" value="ECO:0007669"/>
    <property type="project" value="UniProtKB-EC"/>
</dbReference>
<dbReference type="EC" id="6.3.4.19" evidence="8"/>
<dbReference type="InterPro" id="IPR012795">
    <property type="entry name" value="tRNA_Ile_lys_synt_N"/>
</dbReference>
<dbReference type="GO" id="GO:0005524">
    <property type="term" value="F:ATP binding"/>
    <property type="evidence" value="ECO:0007669"/>
    <property type="project" value="UniProtKB-UniRule"/>
</dbReference>
<evidence type="ECO:0000256" key="8">
    <source>
        <dbReference type="HAMAP-Rule" id="MF_01161"/>
    </source>
</evidence>
<comment type="subcellular location">
    <subcellularLocation>
        <location evidence="1 8">Cytoplasm</location>
    </subcellularLocation>
</comment>
<evidence type="ECO:0000256" key="5">
    <source>
        <dbReference type="ARBA" id="ARBA00022741"/>
    </source>
</evidence>
<feature type="domain" description="Lysidine-tRNA(Ile) synthetase C-terminal" evidence="9">
    <location>
        <begin position="376"/>
        <end position="442"/>
    </location>
</feature>
<comment type="similarity">
    <text evidence="8">Belongs to the tRNA(Ile)-lysidine synthase family.</text>
</comment>
<comment type="catalytic activity">
    <reaction evidence="7 8">
        <text>cytidine(34) in tRNA(Ile2) + L-lysine + ATP = lysidine(34) in tRNA(Ile2) + AMP + diphosphate + H(+)</text>
        <dbReference type="Rhea" id="RHEA:43744"/>
        <dbReference type="Rhea" id="RHEA-COMP:10625"/>
        <dbReference type="Rhea" id="RHEA-COMP:10670"/>
        <dbReference type="ChEBI" id="CHEBI:15378"/>
        <dbReference type="ChEBI" id="CHEBI:30616"/>
        <dbReference type="ChEBI" id="CHEBI:32551"/>
        <dbReference type="ChEBI" id="CHEBI:33019"/>
        <dbReference type="ChEBI" id="CHEBI:82748"/>
        <dbReference type="ChEBI" id="CHEBI:83665"/>
        <dbReference type="ChEBI" id="CHEBI:456215"/>
        <dbReference type="EC" id="6.3.4.19"/>
    </reaction>
</comment>
<dbReference type="SUPFAM" id="SSF82829">
    <property type="entry name" value="MesJ substrate recognition domain-like"/>
    <property type="match status" value="1"/>
</dbReference>
<gene>
    <name evidence="8" type="primary">tilS</name>
    <name evidence="10" type="ORF">BON30_30865</name>
</gene>
<keyword evidence="11" id="KW-1185">Reference proteome</keyword>
<organism evidence="10 11">
    <name type="scientific">Cystobacter ferrugineus</name>
    <dbReference type="NCBI Taxonomy" id="83449"/>
    <lineage>
        <taxon>Bacteria</taxon>
        <taxon>Pseudomonadati</taxon>
        <taxon>Myxococcota</taxon>
        <taxon>Myxococcia</taxon>
        <taxon>Myxococcales</taxon>
        <taxon>Cystobacterineae</taxon>
        <taxon>Archangiaceae</taxon>
        <taxon>Cystobacter</taxon>
    </lineage>
</organism>
<evidence type="ECO:0000256" key="7">
    <source>
        <dbReference type="ARBA" id="ARBA00048539"/>
    </source>
</evidence>
<evidence type="ECO:0000256" key="1">
    <source>
        <dbReference type="ARBA" id="ARBA00004496"/>
    </source>
</evidence>
<dbReference type="Pfam" id="PF11734">
    <property type="entry name" value="TilS_C"/>
    <property type="match status" value="1"/>
</dbReference>
<proteinExistence type="inferred from homology"/>
<evidence type="ECO:0000313" key="10">
    <source>
        <dbReference type="EMBL" id="OJH36897.1"/>
    </source>
</evidence>
<evidence type="ECO:0000313" key="11">
    <source>
        <dbReference type="Proteomes" id="UP000182229"/>
    </source>
</evidence>
<name>A0A1L9B3P9_9BACT</name>
<keyword evidence="5 8" id="KW-0547">Nucleotide-binding</keyword>
<dbReference type="Gene3D" id="3.40.50.620">
    <property type="entry name" value="HUPs"/>
    <property type="match status" value="1"/>
</dbReference>
<dbReference type="InterPro" id="IPR012094">
    <property type="entry name" value="tRNA_Ile_lys_synt"/>
</dbReference>
<evidence type="ECO:0000256" key="2">
    <source>
        <dbReference type="ARBA" id="ARBA00022490"/>
    </source>
</evidence>
<comment type="function">
    <text evidence="8">Ligates lysine onto the cytidine present at position 34 of the AUA codon-specific tRNA(Ile) that contains the anticodon CAU, in an ATP-dependent manner. Cytidine is converted to lysidine, thus changing the amino acid specificity of the tRNA from methionine to isoleucine.</text>
</comment>
<dbReference type="InterPro" id="IPR012796">
    <property type="entry name" value="Lysidine-tRNA-synth_C"/>
</dbReference>
<accession>A0A1L9B3P9</accession>
<keyword evidence="3 8" id="KW-0436">Ligase</keyword>
<comment type="domain">
    <text evidence="8">The N-terminal region contains the highly conserved SGGXDS motif, predicted to be a P-loop motif involved in ATP binding.</text>
</comment>
<dbReference type="STRING" id="83449.BON30_30865"/>
<evidence type="ECO:0000256" key="4">
    <source>
        <dbReference type="ARBA" id="ARBA00022694"/>
    </source>
</evidence>
<dbReference type="RefSeq" id="WP_071902051.1">
    <property type="nucleotide sequence ID" value="NZ_MPIN01000009.1"/>
</dbReference>
<dbReference type="PANTHER" id="PTHR43033:SF1">
    <property type="entry name" value="TRNA(ILE)-LYSIDINE SYNTHASE-RELATED"/>
    <property type="match status" value="1"/>
</dbReference>
<protein>
    <recommendedName>
        <fullName evidence="8">tRNA(Ile)-lysidine synthase</fullName>
        <ecNumber evidence="8">6.3.4.19</ecNumber>
    </recommendedName>
    <alternativeName>
        <fullName evidence="8">tRNA(Ile)-2-lysyl-cytidine synthase</fullName>
    </alternativeName>
    <alternativeName>
        <fullName evidence="8">tRNA(Ile)-lysidine synthetase</fullName>
    </alternativeName>
</protein>
<evidence type="ECO:0000256" key="3">
    <source>
        <dbReference type="ARBA" id="ARBA00022598"/>
    </source>
</evidence>
<sequence>MPVMGEKSLLFSRNLSGCYRQLGLEGGSVLLAVSGGADSCALLVGTALVREALSLRVEVATLDHGLRPEARRDTEAVVRLAARWELPCHVRELGLRRGPGVEERARHARYAALEALRRERGLGVVATAHTATDQAETLLMRLLRGTALRGAIGIHRAGPALVRPLLGYTREEVEAFLAEQGTGFVHDGMNEDRTFLRARLRHDLLPALSAAVGFSVVPHLAAFTRVAAEDEALLARLADEAWGRLVLPDGSLDAVGVRALEPALRRRVLVRLMTGVGAEVDGPSLDRVLDAVAEGGTVTLRGGHVPGGLRLMAMGGRVRCVRREEPAGEAVACLVLEGEGSQGIQPGTQWHFGVGSGTPPPGALALPLREETRWPLTVRTRRAGDRVRGPAGSRKLQDVLVDGRVPREHRDRVPVVTDAGGGVLWVPGVWNSPDAGAVRLYLWALPPGTGMPGGSAL</sequence>
<reference evidence="10 11" key="2">
    <citation type="submission" date="2016-12" db="EMBL/GenBank/DDBJ databases">
        <title>Draft Genome Sequence of Cystobacter ferrugineus Strain Cbfe23.</title>
        <authorList>
            <person name="Akbar S."/>
            <person name="Dowd S.E."/>
            <person name="Stevens D.C."/>
        </authorList>
    </citation>
    <scope>NUCLEOTIDE SEQUENCE [LARGE SCALE GENOMIC DNA]</scope>
    <source>
        <strain evidence="10 11">Cbfe23</strain>
    </source>
</reference>
<feature type="binding site" evidence="8">
    <location>
        <begin position="34"/>
        <end position="39"/>
    </location>
    <ligand>
        <name>ATP</name>
        <dbReference type="ChEBI" id="CHEBI:30616"/>
    </ligand>
</feature>
<dbReference type="Proteomes" id="UP000182229">
    <property type="component" value="Unassembled WGS sequence"/>
</dbReference>